<dbReference type="EMBL" id="CAJJDP010000090">
    <property type="protein sequence ID" value="CAD8188032.1"/>
    <property type="molecule type" value="Genomic_DNA"/>
</dbReference>
<sequence>MLNEQQNCNLYGCLRQKQREEKRLLCTKCMDNLESNLNNVLSFQKLFQQLKKIKKGRSSGISYYGEYQLDH</sequence>
<organism evidence="1 2">
    <name type="scientific">Paramecium octaurelia</name>
    <dbReference type="NCBI Taxonomy" id="43137"/>
    <lineage>
        <taxon>Eukaryota</taxon>
        <taxon>Sar</taxon>
        <taxon>Alveolata</taxon>
        <taxon>Ciliophora</taxon>
        <taxon>Intramacronucleata</taxon>
        <taxon>Oligohymenophorea</taxon>
        <taxon>Peniculida</taxon>
        <taxon>Parameciidae</taxon>
        <taxon>Paramecium</taxon>
    </lineage>
</organism>
<reference evidence="1" key="1">
    <citation type="submission" date="2021-01" db="EMBL/GenBank/DDBJ databases">
        <authorList>
            <consortium name="Genoscope - CEA"/>
            <person name="William W."/>
        </authorList>
    </citation>
    <scope>NUCLEOTIDE SEQUENCE</scope>
</reference>
<gene>
    <name evidence="1" type="ORF">POCTA_138.1.T0910200</name>
</gene>
<dbReference type="Proteomes" id="UP000683925">
    <property type="component" value="Unassembled WGS sequence"/>
</dbReference>
<evidence type="ECO:0000313" key="2">
    <source>
        <dbReference type="Proteomes" id="UP000683925"/>
    </source>
</evidence>
<name>A0A8S1WH17_PAROT</name>
<accession>A0A8S1WH17</accession>
<comment type="caution">
    <text evidence="1">The sequence shown here is derived from an EMBL/GenBank/DDBJ whole genome shotgun (WGS) entry which is preliminary data.</text>
</comment>
<evidence type="ECO:0000313" key="1">
    <source>
        <dbReference type="EMBL" id="CAD8188032.1"/>
    </source>
</evidence>
<proteinExistence type="predicted"/>
<protein>
    <submittedName>
        <fullName evidence="1">Uncharacterized protein</fullName>
    </submittedName>
</protein>
<dbReference type="AlphaFoldDB" id="A0A8S1WH17"/>
<keyword evidence="2" id="KW-1185">Reference proteome</keyword>